<evidence type="ECO:0000313" key="8">
    <source>
        <dbReference type="Proteomes" id="UP000027931"/>
    </source>
</evidence>
<name>A0A074LRL0_9BACL</name>
<dbReference type="Proteomes" id="UP000027931">
    <property type="component" value="Unassembled WGS sequence"/>
</dbReference>
<keyword evidence="8" id="KW-1185">Reference proteome</keyword>
<evidence type="ECO:0000256" key="4">
    <source>
        <dbReference type="ARBA" id="ARBA00022989"/>
    </source>
</evidence>
<dbReference type="EMBL" id="JMIR01000022">
    <property type="protein sequence ID" value="KEO82473.1"/>
    <property type="molecule type" value="Genomic_DNA"/>
</dbReference>
<feature type="transmembrane region" description="Helical" evidence="6">
    <location>
        <begin position="207"/>
        <end position="225"/>
    </location>
</feature>
<dbReference type="Pfam" id="PF01925">
    <property type="entry name" value="TauE"/>
    <property type="match status" value="1"/>
</dbReference>
<comment type="subcellular location">
    <subcellularLocation>
        <location evidence="6">Cell membrane</location>
        <topology evidence="6">Multi-pass membrane protein</topology>
    </subcellularLocation>
    <subcellularLocation>
        <location evidence="1">Membrane</location>
        <topology evidence="1">Multi-pass membrane protein</topology>
    </subcellularLocation>
</comment>
<keyword evidence="4 6" id="KW-1133">Transmembrane helix</keyword>
<comment type="caution">
    <text evidence="7">The sequence shown here is derived from an EMBL/GenBank/DDBJ whole genome shotgun (WGS) entry which is preliminary data.</text>
</comment>
<dbReference type="RefSeq" id="WP_038090388.1">
    <property type="nucleotide sequence ID" value="NZ_JMIR01000022.1"/>
</dbReference>
<dbReference type="GO" id="GO:0005886">
    <property type="term" value="C:plasma membrane"/>
    <property type="evidence" value="ECO:0007669"/>
    <property type="project" value="UniProtKB-SubCell"/>
</dbReference>
<evidence type="ECO:0000256" key="5">
    <source>
        <dbReference type="ARBA" id="ARBA00023136"/>
    </source>
</evidence>
<dbReference type="STRING" id="1157490.EL26_15455"/>
<dbReference type="AlphaFoldDB" id="A0A074LRL0"/>
<dbReference type="eggNOG" id="COG0730">
    <property type="taxonomic scope" value="Bacteria"/>
</dbReference>
<organism evidence="7 8">
    <name type="scientific">Tumebacillus flagellatus</name>
    <dbReference type="NCBI Taxonomy" id="1157490"/>
    <lineage>
        <taxon>Bacteria</taxon>
        <taxon>Bacillati</taxon>
        <taxon>Bacillota</taxon>
        <taxon>Bacilli</taxon>
        <taxon>Bacillales</taxon>
        <taxon>Alicyclobacillaceae</taxon>
        <taxon>Tumebacillus</taxon>
    </lineage>
</organism>
<dbReference type="PANTHER" id="PTHR43701">
    <property type="entry name" value="MEMBRANE TRANSPORTER PROTEIN MJ0441-RELATED"/>
    <property type="match status" value="1"/>
</dbReference>
<dbReference type="OrthoDB" id="9792581at2"/>
<feature type="transmembrane region" description="Helical" evidence="6">
    <location>
        <begin position="7"/>
        <end position="32"/>
    </location>
</feature>
<keyword evidence="5 6" id="KW-0472">Membrane</keyword>
<evidence type="ECO:0000313" key="7">
    <source>
        <dbReference type="EMBL" id="KEO82473.1"/>
    </source>
</evidence>
<keyword evidence="3 6" id="KW-0812">Transmembrane</keyword>
<evidence type="ECO:0000256" key="2">
    <source>
        <dbReference type="ARBA" id="ARBA00009142"/>
    </source>
</evidence>
<evidence type="ECO:0000256" key="1">
    <source>
        <dbReference type="ARBA" id="ARBA00004141"/>
    </source>
</evidence>
<keyword evidence="6" id="KW-1003">Cell membrane</keyword>
<feature type="transmembrane region" description="Helical" evidence="6">
    <location>
        <begin position="52"/>
        <end position="69"/>
    </location>
</feature>
<sequence>MSLSLIVILFLLGFAGSFLSGLVGIGGAIINYPLLLYVPAALGVASYTAHEVSGITAVQVFFAALSGALALRKAKVIHYKLVAYMGVAILIGSFGGAYGGKFLSSAGVNTVYAILATLAVVMMFAPKTKTEDLPVDQVRINYGIAVASALLVGGTSGVVGAGGAFLLVPILLTVLKIPTRVTLATSLAITFLSSIGSTIGKVMAGDVLWGPATVLVVASVLAAPLGAKMSGKVPSMVLRTLLVLLIASTAGKVWFEIYTK</sequence>
<feature type="transmembrane region" description="Helical" evidence="6">
    <location>
        <begin position="106"/>
        <end position="125"/>
    </location>
</feature>
<feature type="transmembrane region" description="Helical" evidence="6">
    <location>
        <begin position="81"/>
        <end position="100"/>
    </location>
</feature>
<comment type="similarity">
    <text evidence="2 6">Belongs to the 4-toluene sulfonate uptake permease (TSUP) (TC 2.A.102) family.</text>
</comment>
<reference evidence="7 8" key="1">
    <citation type="journal article" date="2013" name="Int. J. Syst. Evol. Microbiol.">
        <title>Tumebacillus flagellatus sp. nov., an alpha-amylase/pullulanase-producing bacterium isolated from cassava wastewater.</title>
        <authorList>
            <person name="Wang Q."/>
            <person name="Xie N."/>
            <person name="Qin Y."/>
            <person name="Shen N."/>
            <person name="Zhu J."/>
            <person name="Mi H."/>
            <person name="Huang R."/>
        </authorList>
    </citation>
    <scope>NUCLEOTIDE SEQUENCE [LARGE SCALE GENOMIC DNA]</scope>
    <source>
        <strain evidence="7 8">GST4</strain>
    </source>
</reference>
<evidence type="ECO:0000256" key="3">
    <source>
        <dbReference type="ARBA" id="ARBA00022692"/>
    </source>
</evidence>
<proteinExistence type="inferred from homology"/>
<evidence type="ECO:0000256" key="6">
    <source>
        <dbReference type="RuleBase" id="RU363041"/>
    </source>
</evidence>
<protein>
    <recommendedName>
        <fullName evidence="6">Probable membrane transporter protein</fullName>
    </recommendedName>
</protein>
<feature type="transmembrane region" description="Helical" evidence="6">
    <location>
        <begin position="237"/>
        <end position="255"/>
    </location>
</feature>
<feature type="transmembrane region" description="Helical" evidence="6">
    <location>
        <begin position="177"/>
        <end position="195"/>
    </location>
</feature>
<dbReference type="InterPro" id="IPR002781">
    <property type="entry name" value="TM_pro_TauE-like"/>
</dbReference>
<gene>
    <name evidence="7" type="ORF">EL26_15455</name>
</gene>
<feature type="transmembrane region" description="Helical" evidence="6">
    <location>
        <begin position="146"/>
        <end position="171"/>
    </location>
</feature>
<dbReference type="PANTHER" id="PTHR43701:SF13">
    <property type="entry name" value="MEMBRANE TRANSPORTER PROTEIN YRKJ-RELATED"/>
    <property type="match status" value="1"/>
</dbReference>
<dbReference type="InterPro" id="IPR051598">
    <property type="entry name" value="TSUP/Inactive_protease-like"/>
</dbReference>
<accession>A0A074LRL0</accession>